<dbReference type="EMBL" id="FUEG01000066">
    <property type="protein sequence ID" value="SJL18675.1"/>
    <property type="molecule type" value="Genomic_DNA"/>
</dbReference>
<feature type="transmembrane region" description="Helical" evidence="1">
    <location>
        <begin position="415"/>
        <end position="433"/>
    </location>
</feature>
<protein>
    <recommendedName>
        <fullName evidence="4">F-box domain-containing protein</fullName>
    </recommendedName>
</protein>
<dbReference type="SUPFAM" id="SSF81383">
    <property type="entry name" value="F-box domain"/>
    <property type="match status" value="1"/>
</dbReference>
<keyword evidence="1" id="KW-0472">Membrane</keyword>
<evidence type="ECO:0000313" key="3">
    <source>
        <dbReference type="Proteomes" id="UP000219338"/>
    </source>
</evidence>
<dbReference type="Proteomes" id="UP000219338">
    <property type="component" value="Unassembled WGS sequence"/>
</dbReference>
<dbReference type="InterPro" id="IPR036047">
    <property type="entry name" value="F-box-like_dom_sf"/>
</dbReference>
<dbReference type="AlphaFoldDB" id="A0A284SCF2"/>
<sequence>MSIPSSSSSSDEDSAKARLMCVEAEIIPLTQKLATLTSERDELRWSDANTLLAVAKLPADPADTDTTTICSLPMELLQEIFYRCLWRHLVIDATEPLLLLGRVCSTWRTISLQAPKLWLSLHLVIPQSIPYPDSQPELYKQMRTGFEYWLEHLGTLPLNLSLCSEERQEDESQMVYSQVQWVFEKSRTRWKHLAVYLPSFLLGVFFDLLADQQYDLLESIELGMSDYHTPFLFKHIKFPFLSTATTPNLRRISFDSFSPDLRKGAFPDLFQNITNLTLQRCEHWDINTPEMLVILGACTNIIHCRISTSERFHPDAQDPVVFMTVHFAHLKSLRIEVCAFCGPPVTAPTFLNLPDFFMYVAAPVLDLLDVDGLHHEATADDTSLIALHGFITHCSHMLRKLNLRSYLSINLTEVLIFRLVAIILYLHVICIGLREIGKDRQPAILCP</sequence>
<name>A0A284SCF2_ARMOS</name>
<evidence type="ECO:0000313" key="2">
    <source>
        <dbReference type="EMBL" id="SJL18675.1"/>
    </source>
</evidence>
<organism evidence="2 3">
    <name type="scientific">Armillaria ostoyae</name>
    <name type="common">Armillaria root rot fungus</name>
    <dbReference type="NCBI Taxonomy" id="47428"/>
    <lineage>
        <taxon>Eukaryota</taxon>
        <taxon>Fungi</taxon>
        <taxon>Dikarya</taxon>
        <taxon>Basidiomycota</taxon>
        <taxon>Agaricomycotina</taxon>
        <taxon>Agaricomycetes</taxon>
        <taxon>Agaricomycetidae</taxon>
        <taxon>Agaricales</taxon>
        <taxon>Marasmiineae</taxon>
        <taxon>Physalacriaceae</taxon>
        <taxon>Armillaria</taxon>
    </lineage>
</organism>
<reference evidence="3" key="1">
    <citation type="journal article" date="2017" name="Nat. Ecol. Evol.">
        <title>Genome expansion and lineage-specific genetic innovations in the forest pathogenic fungi Armillaria.</title>
        <authorList>
            <person name="Sipos G."/>
            <person name="Prasanna A.N."/>
            <person name="Walter M.C."/>
            <person name="O'Connor E."/>
            <person name="Balint B."/>
            <person name="Krizsan K."/>
            <person name="Kiss B."/>
            <person name="Hess J."/>
            <person name="Varga T."/>
            <person name="Slot J."/>
            <person name="Riley R."/>
            <person name="Boka B."/>
            <person name="Rigling D."/>
            <person name="Barry K."/>
            <person name="Lee J."/>
            <person name="Mihaltcheva S."/>
            <person name="LaButti K."/>
            <person name="Lipzen A."/>
            <person name="Waldron R."/>
            <person name="Moloney N.M."/>
            <person name="Sperisen C."/>
            <person name="Kredics L."/>
            <person name="Vagvoelgyi C."/>
            <person name="Patrignani A."/>
            <person name="Fitzpatrick D."/>
            <person name="Nagy I."/>
            <person name="Doyle S."/>
            <person name="Anderson J.B."/>
            <person name="Grigoriev I.V."/>
            <person name="Gueldener U."/>
            <person name="Muensterkoetter M."/>
            <person name="Nagy L.G."/>
        </authorList>
    </citation>
    <scope>NUCLEOTIDE SEQUENCE [LARGE SCALE GENOMIC DNA]</scope>
    <source>
        <strain evidence="3">C18/9</strain>
    </source>
</reference>
<dbReference type="InterPro" id="IPR032675">
    <property type="entry name" value="LRR_dom_sf"/>
</dbReference>
<keyword evidence="1" id="KW-0812">Transmembrane</keyword>
<keyword evidence="1" id="KW-1133">Transmembrane helix</keyword>
<dbReference type="Gene3D" id="3.80.10.10">
    <property type="entry name" value="Ribonuclease Inhibitor"/>
    <property type="match status" value="1"/>
</dbReference>
<evidence type="ECO:0008006" key="4">
    <source>
        <dbReference type="Google" id="ProtNLM"/>
    </source>
</evidence>
<accession>A0A284SCF2</accession>
<evidence type="ECO:0000256" key="1">
    <source>
        <dbReference type="SAM" id="Phobius"/>
    </source>
</evidence>
<dbReference type="OrthoDB" id="2269034at2759"/>
<keyword evidence="3" id="KW-1185">Reference proteome</keyword>
<proteinExistence type="predicted"/>
<gene>
    <name evidence="2" type="ORF">ARMOST_22272</name>
</gene>